<evidence type="ECO:0000256" key="3">
    <source>
        <dbReference type="ARBA" id="ARBA00023216"/>
    </source>
</evidence>
<dbReference type="GO" id="GO:0001786">
    <property type="term" value="F:phosphatidylserine binding"/>
    <property type="evidence" value="ECO:0007669"/>
    <property type="project" value="TreeGrafter"/>
</dbReference>
<dbReference type="GO" id="GO:0012506">
    <property type="term" value="C:vesicle membrane"/>
    <property type="evidence" value="ECO:0007669"/>
    <property type="project" value="TreeGrafter"/>
</dbReference>
<dbReference type="GO" id="GO:0005737">
    <property type="term" value="C:cytoplasm"/>
    <property type="evidence" value="ECO:0007669"/>
    <property type="project" value="TreeGrafter"/>
</dbReference>
<dbReference type="PANTHER" id="PTHR10502:SF233">
    <property type="entry name" value="ANNEXIN B9"/>
    <property type="match status" value="1"/>
</dbReference>
<dbReference type="GO" id="GO:0005634">
    <property type="term" value="C:nucleus"/>
    <property type="evidence" value="ECO:0007669"/>
    <property type="project" value="TreeGrafter"/>
</dbReference>
<dbReference type="GO" id="GO:0005886">
    <property type="term" value="C:plasma membrane"/>
    <property type="evidence" value="ECO:0007669"/>
    <property type="project" value="TreeGrafter"/>
</dbReference>
<evidence type="ECO:0000313" key="4">
    <source>
        <dbReference type="EMBL" id="ODM89610.1"/>
    </source>
</evidence>
<keyword evidence="2" id="KW-0677">Repeat</keyword>
<dbReference type="Proteomes" id="UP000094527">
    <property type="component" value="Unassembled WGS sequence"/>
</dbReference>
<accession>A0A1D2M9G0</accession>
<feature type="non-terminal residue" evidence="4">
    <location>
        <position position="1"/>
    </location>
</feature>
<sequence length="325" mass="36749">KPTIVAHSPFDAASDATVLWSAMKGVGTNEGQIISLVTKRTLNQRMEIMSKYEEHYGRNLMKDLKKEVEVIFWSFCGNVSNKPLLYAEAVHNAVSSYGTDDQALTDIFCCLHGITMDELADVYKKEYSNEMKTDVKKDVSGNYKELLDALMNGKRRSSISFHENATSSLEVAKELVKAGAAIMLGTKEKPIIRIFSESSYKELAEVAKEYKKFTNIALEESIKLETSGNFRDLLVKILRYAEDPINHYANLLHVALQHPKLNRLKKDSHHNRHVTRILVDRCEVDLVEIMERYDVVAKRTLENDVKAATSGDFEKACVSIIRGNI</sequence>
<comment type="similarity">
    <text evidence="1">Belongs to the annexin family.</text>
</comment>
<dbReference type="InterPro" id="IPR037104">
    <property type="entry name" value="Annexin_sf"/>
</dbReference>
<name>A0A1D2M9G0_ORCCI</name>
<dbReference type="InterPro" id="IPR018502">
    <property type="entry name" value="Annexin_repeat"/>
</dbReference>
<dbReference type="SMART" id="SM00335">
    <property type="entry name" value="ANX"/>
    <property type="match status" value="4"/>
</dbReference>
<comment type="caution">
    <text evidence="4">The sequence shown here is derived from an EMBL/GenBank/DDBJ whole genome shotgun (WGS) entry which is preliminary data.</text>
</comment>
<evidence type="ECO:0000313" key="5">
    <source>
        <dbReference type="Proteomes" id="UP000094527"/>
    </source>
</evidence>
<reference evidence="4 5" key="1">
    <citation type="journal article" date="2016" name="Genome Biol. Evol.">
        <title>Gene Family Evolution Reflects Adaptation to Soil Environmental Stressors in the Genome of the Collembolan Orchesella cincta.</title>
        <authorList>
            <person name="Faddeeva-Vakhrusheva A."/>
            <person name="Derks M.F."/>
            <person name="Anvar S.Y."/>
            <person name="Agamennone V."/>
            <person name="Suring W."/>
            <person name="Smit S."/>
            <person name="van Straalen N.M."/>
            <person name="Roelofs D."/>
        </authorList>
    </citation>
    <scope>NUCLEOTIDE SEQUENCE [LARGE SCALE GENOMIC DNA]</scope>
    <source>
        <tissue evidence="4">Mixed pool</tissue>
    </source>
</reference>
<evidence type="ECO:0000256" key="2">
    <source>
        <dbReference type="ARBA" id="ARBA00022737"/>
    </source>
</evidence>
<dbReference type="GO" id="GO:0005509">
    <property type="term" value="F:calcium ion binding"/>
    <property type="evidence" value="ECO:0007669"/>
    <property type="project" value="InterPro"/>
</dbReference>
<dbReference type="InterPro" id="IPR001464">
    <property type="entry name" value="Annexin"/>
</dbReference>
<dbReference type="Gene3D" id="1.10.220.10">
    <property type="entry name" value="Annexin"/>
    <property type="match status" value="4"/>
</dbReference>
<dbReference type="Pfam" id="PF00191">
    <property type="entry name" value="Annexin"/>
    <property type="match status" value="4"/>
</dbReference>
<dbReference type="PROSITE" id="PS51897">
    <property type="entry name" value="ANNEXIN_2"/>
    <property type="match status" value="2"/>
</dbReference>
<dbReference type="SUPFAM" id="SSF47874">
    <property type="entry name" value="Annexin"/>
    <property type="match status" value="1"/>
</dbReference>
<dbReference type="EMBL" id="LJIJ01002504">
    <property type="protein sequence ID" value="ODM89610.1"/>
    <property type="molecule type" value="Genomic_DNA"/>
</dbReference>
<gene>
    <name evidence="4" type="ORF">Ocin01_17072</name>
</gene>
<dbReference type="PANTHER" id="PTHR10502">
    <property type="entry name" value="ANNEXIN"/>
    <property type="match status" value="1"/>
</dbReference>
<keyword evidence="3" id="KW-0041">Annexin</keyword>
<dbReference type="STRING" id="48709.A0A1D2M9G0"/>
<dbReference type="AlphaFoldDB" id="A0A1D2M9G0"/>
<proteinExistence type="inferred from homology"/>
<keyword evidence="5" id="KW-1185">Reference proteome</keyword>
<dbReference type="GO" id="GO:0032509">
    <property type="term" value="P:endosome transport via multivesicular body sorting pathway"/>
    <property type="evidence" value="ECO:0007669"/>
    <property type="project" value="TreeGrafter"/>
</dbReference>
<dbReference type="OrthoDB" id="37886at2759"/>
<organism evidence="4 5">
    <name type="scientific">Orchesella cincta</name>
    <name type="common">Springtail</name>
    <name type="synonym">Podura cincta</name>
    <dbReference type="NCBI Taxonomy" id="48709"/>
    <lineage>
        <taxon>Eukaryota</taxon>
        <taxon>Metazoa</taxon>
        <taxon>Ecdysozoa</taxon>
        <taxon>Arthropoda</taxon>
        <taxon>Hexapoda</taxon>
        <taxon>Collembola</taxon>
        <taxon>Entomobryomorpha</taxon>
        <taxon>Entomobryoidea</taxon>
        <taxon>Orchesellidae</taxon>
        <taxon>Orchesellinae</taxon>
        <taxon>Orchesella</taxon>
    </lineage>
</organism>
<dbReference type="PRINTS" id="PR00196">
    <property type="entry name" value="ANNEXIN"/>
</dbReference>
<dbReference type="FunFam" id="1.10.220.10:FF:000005">
    <property type="entry name" value="Annexin"/>
    <property type="match status" value="1"/>
</dbReference>
<dbReference type="GO" id="GO:0005544">
    <property type="term" value="F:calcium-dependent phospholipid binding"/>
    <property type="evidence" value="ECO:0007669"/>
    <property type="project" value="InterPro"/>
</dbReference>
<evidence type="ECO:0000256" key="1">
    <source>
        <dbReference type="ARBA" id="ARBA00007831"/>
    </source>
</evidence>
<protein>
    <submittedName>
        <fullName evidence="4">Annexin B10</fullName>
    </submittedName>
</protein>